<keyword evidence="1" id="KW-0472">Membrane</keyword>
<dbReference type="EMBL" id="CAEMXZ010000034">
    <property type="protein sequence ID" value="CAB4323255.1"/>
    <property type="molecule type" value="Genomic_DNA"/>
</dbReference>
<sequence>MGLVPCRHHRVHAHRWVRSAPSVEAGQVLPLFAVMILFVLLIGVGLMRLAGGLTDRARARTAADAAALAGARDGEDMAGRVAEENNARLEQYVAQDREVEVTVRVGDERATARAQLRW</sequence>
<dbReference type="AlphaFoldDB" id="A0A6J5YCV0"/>
<organism evidence="3">
    <name type="scientific">freshwater metagenome</name>
    <dbReference type="NCBI Taxonomy" id="449393"/>
    <lineage>
        <taxon>unclassified sequences</taxon>
        <taxon>metagenomes</taxon>
        <taxon>ecological metagenomes</taxon>
    </lineage>
</organism>
<name>A0A6J5YCV0_9ZZZZ</name>
<evidence type="ECO:0000259" key="2">
    <source>
        <dbReference type="Pfam" id="PF13400"/>
    </source>
</evidence>
<feature type="transmembrane region" description="Helical" evidence="1">
    <location>
        <begin position="28"/>
        <end position="50"/>
    </location>
</feature>
<accession>A0A6J5YCV0</accession>
<dbReference type="Pfam" id="PF13400">
    <property type="entry name" value="Tad"/>
    <property type="match status" value="1"/>
</dbReference>
<keyword evidence="1" id="KW-0812">Transmembrane</keyword>
<gene>
    <name evidence="3" type="ORF">UFOPK1392_01006</name>
</gene>
<feature type="domain" description="Putative Flp pilus-assembly TadG-like N-terminal" evidence="2">
    <location>
        <begin position="26"/>
        <end position="73"/>
    </location>
</feature>
<dbReference type="InterPro" id="IPR028087">
    <property type="entry name" value="Tad_N"/>
</dbReference>
<evidence type="ECO:0000313" key="3">
    <source>
        <dbReference type="EMBL" id="CAB4323255.1"/>
    </source>
</evidence>
<reference evidence="3" key="1">
    <citation type="submission" date="2020-05" db="EMBL/GenBank/DDBJ databases">
        <authorList>
            <person name="Chiriac C."/>
            <person name="Salcher M."/>
            <person name="Ghai R."/>
            <person name="Kavagutti S V."/>
        </authorList>
    </citation>
    <scope>NUCLEOTIDE SEQUENCE</scope>
</reference>
<keyword evidence="1" id="KW-1133">Transmembrane helix</keyword>
<protein>
    <submittedName>
        <fullName evidence="3">Unannotated protein</fullName>
    </submittedName>
</protein>
<proteinExistence type="predicted"/>
<evidence type="ECO:0000256" key="1">
    <source>
        <dbReference type="SAM" id="Phobius"/>
    </source>
</evidence>